<dbReference type="Proteomes" id="UP001152622">
    <property type="component" value="Chromosome 21"/>
</dbReference>
<name>A0A9Q1ICE3_SYNKA</name>
<dbReference type="EMBL" id="JAINUF010000021">
    <property type="protein sequence ID" value="KAJ8334574.1"/>
    <property type="molecule type" value="Genomic_DNA"/>
</dbReference>
<keyword evidence="1" id="KW-0812">Transmembrane</keyword>
<dbReference type="AlphaFoldDB" id="A0A9Q1ICE3"/>
<reference evidence="2" key="1">
    <citation type="journal article" date="2023" name="Science">
        <title>Genome structures resolve the early diversification of teleost fishes.</title>
        <authorList>
            <person name="Parey E."/>
            <person name="Louis A."/>
            <person name="Montfort J."/>
            <person name="Bouchez O."/>
            <person name="Roques C."/>
            <person name="Iampietro C."/>
            <person name="Lluch J."/>
            <person name="Castinel A."/>
            <person name="Donnadieu C."/>
            <person name="Desvignes T."/>
            <person name="Floi Bucao C."/>
            <person name="Jouanno E."/>
            <person name="Wen M."/>
            <person name="Mejri S."/>
            <person name="Dirks R."/>
            <person name="Jansen H."/>
            <person name="Henkel C."/>
            <person name="Chen W.J."/>
            <person name="Zahm M."/>
            <person name="Cabau C."/>
            <person name="Klopp C."/>
            <person name="Thompson A.W."/>
            <person name="Robinson-Rechavi M."/>
            <person name="Braasch I."/>
            <person name="Lecointre G."/>
            <person name="Bobe J."/>
            <person name="Postlethwait J.H."/>
            <person name="Berthelot C."/>
            <person name="Roest Crollius H."/>
            <person name="Guiguen Y."/>
        </authorList>
    </citation>
    <scope>NUCLEOTIDE SEQUENCE</scope>
    <source>
        <strain evidence="2">WJC10195</strain>
    </source>
</reference>
<sequence>MPLEIKDLTVSLGIASMAAKVLTVPTGFFFIGCMTFIICYGVHRFSGRNQERNQ</sequence>
<gene>
    <name evidence="2" type="ORF">SKAU_G00402130</name>
</gene>
<keyword evidence="3" id="KW-1185">Reference proteome</keyword>
<organism evidence="2 3">
    <name type="scientific">Synaphobranchus kaupii</name>
    <name type="common">Kaup's arrowtooth eel</name>
    <dbReference type="NCBI Taxonomy" id="118154"/>
    <lineage>
        <taxon>Eukaryota</taxon>
        <taxon>Metazoa</taxon>
        <taxon>Chordata</taxon>
        <taxon>Craniata</taxon>
        <taxon>Vertebrata</taxon>
        <taxon>Euteleostomi</taxon>
        <taxon>Actinopterygii</taxon>
        <taxon>Neopterygii</taxon>
        <taxon>Teleostei</taxon>
        <taxon>Anguilliformes</taxon>
        <taxon>Synaphobranchidae</taxon>
        <taxon>Synaphobranchus</taxon>
    </lineage>
</organism>
<keyword evidence="1" id="KW-1133">Transmembrane helix</keyword>
<feature type="transmembrane region" description="Helical" evidence="1">
    <location>
        <begin position="22"/>
        <end position="42"/>
    </location>
</feature>
<protein>
    <submittedName>
        <fullName evidence="2">Uncharacterized protein</fullName>
    </submittedName>
</protein>
<evidence type="ECO:0000256" key="1">
    <source>
        <dbReference type="SAM" id="Phobius"/>
    </source>
</evidence>
<keyword evidence="1" id="KW-0472">Membrane</keyword>
<comment type="caution">
    <text evidence="2">The sequence shown here is derived from an EMBL/GenBank/DDBJ whole genome shotgun (WGS) entry which is preliminary data.</text>
</comment>
<proteinExistence type="predicted"/>
<accession>A0A9Q1ICE3</accession>
<evidence type="ECO:0000313" key="2">
    <source>
        <dbReference type="EMBL" id="KAJ8334574.1"/>
    </source>
</evidence>
<evidence type="ECO:0000313" key="3">
    <source>
        <dbReference type="Proteomes" id="UP001152622"/>
    </source>
</evidence>
<dbReference type="PROSITE" id="PS51257">
    <property type="entry name" value="PROKAR_LIPOPROTEIN"/>
    <property type="match status" value="1"/>
</dbReference>